<dbReference type="SUPFAM" id="SSF46934">
    <property type="entry name" value="UBA-like"/>
    <property type="match status" value="1"/>
</dbReference>
<accession>A0A8D2QHE6</accession>
<evidence type="ECO:0000313" key="3">
    <source>
        <dbReference type="Ensembl" id="ENSZALP00000016002.1"/>
    </source>
</evidence>
<dbReference type="GO" id="GO:0043130">
    <property type="term" value="F:ubiquitin binding"/>
    <property type="evidence" value="ECO:0007669"/>
    <property type="project" value="InterPro"/>
</dbReference>
<proteinExistence type="predicted"/>
<dbReference type="InterPro" id="IPR003892">
    <property type="entry name" value="CUE"/>
</dbReference>
<dbReference type="InterPro" id="IPR009060">
    <property type="entry name" value="UBA-like_sf"/>
</dbReference>
<feature type="region of interest" description="Disordered" evidence="1">
    <location>
        <begin position="135"/>
        <end position="161"/>
    </location>
</feature>
<organism evidence="3 4">
    <name type="scientific">Zonotrichia albicollis</name>
    <name type="common">White-throated sparrow</name>
    <name type="synonym">Fringilla albicollis</name>
    <dbReference type="NCBI Taxonomy" id="44394"/>
    <lineage>
        <taxon>Eukaryota</taxon>
        <taxon>Metazoa</taxon>
        <taxon>Chordata</taxon>
        <taxon>Craniata</taxon>
        <taxon>Vertebrata</taxon>
        <taxon>Euteleostomi</taxon>
        <taxon>Archelosauria</taxon>
        <taxon>Archosauria</taxon>
        <taxon>Dinosauria</taxon>
        <taxon>Saurischia</taxon>
        <taxon>Theropoda</taxon>
        <taxon>Coelurosauria</taxon>
        <taxon>Aves</taxon>
        <taxon>Neognathae</taxon>
        <taxon>Neoaves</taxon>
        <taxon>Telluraves</taxon>
        <taxon>Australaves</taxon>
        <taxon>Passeriformes</taxon>
        <taxon>Passerellidae</taxon>
        <taxon>Zonotrichia</taxon>
    </lineage>
</organism>
<keyword evidence="4" id="KW-1185">Reference proteome</keyword>
<dbReference type="AlphaFoldDB" id="A0A8D2QHE6"/>
<dbReference type="Proteomes" id="UP000694413">
    <property type="component" value="Unassembled WGS sequence"/>
</dbReference>
<protein>
    <recommendedName>
        <fullName evidence="2">CUE domain-containing protein</fullName>
    </recommendedName>
</protein>
<dbReference type="SMART" id="SM00546">
    <property type="entry name" value="CUE"/>
    <property type="match status" value="1"/>
</dbReference>
<dbReference type="InterPro" id="IPR040192">
    <property type="entry name" value="CUEDC1"/>
</dbReference>
<feature type="region of interest" description="Disordered" evidence="1">
    <location>
        <begin position="41"/>
        <end position="109"/>
    </location>
</feature>
<dbReference type="Gene3D" id="1.10.8.10">
    <property type="entry name" value="DNA helicase RuvA subunit, C-terminal domain"/>
    <property type="match status" value="1"/>
</dbReference>
<dbReference type="PANTHER" id="PTHR13467:SF3">
    <property type="entry name" value="CUE DOMAIN-CONTAINING PROTEIN 1"/>
    <property type="match status" value="1"/>
</dbReference>
<dbReference type="Ensembl" id="ENSZALT00000021445.1">
    <property type="protein sequence ID" value="ENSZALP00000016002.1"/>
    <property type="gene ID" value="ENSZALG00000013028.1"/>
</dbReference>
<reference evidence="3" key="1">
    <citation type="submission" date="2025-08" db="UniProtKB">
        <authorList>
            <consortium name="Ensembl"/>
        </authorList>
    </citation>
    <scope>IDENTIFICATION</scope>
</reference>
<dbReference type="Pfam" id="PF02845">
    <property type="entry name" value="CUE"/>
    <property type="match status" value="1"/>
</dbReference>
<sequence>MEDFKTMFPNMDYDIIECVLRANNGAVDATIDQLLQMNLDGSGCDDSSDSEDSIPPEILERTLEPDSSDEEPPPVYSPPAYESQALGSRYPRAPPTPPPRTDVPCPSSTVHYRNWNPPLLGNLPEDFLRILPQQTAPAGTQGSPRCRQPVPRGQGSLEQERRWKQYLEDERIALFLQNEEFMKELQRNRDFLLALERGERPFRKFCFLGVCPAVALRAGSGALPVGSGLVPKQSQYKMWPGWGCGLSCPHCRAAPWPPALPPAQPSAEFLAEPSRIHGKELWEW</sequence>
<evidence type="ECO:0000259" key="2">
    <source>
        <dbReference type="PROSITE" id="PS51140"/>
    </source>
</evidence>
<feature type="domain" description="CUE" evidence="2">
    <location>
        <begin position="1"/>
        <end position="39"/>
    </location>
</feature>
<dbReference type="PANTHER" id="PTHR13467">
    <property type="entry name" value="CUE DOMAIN CONTAINING PROTEIN 1"/>
    <property type="match status" value="1"/>
</dbReference>
<dbReference type="PROSITE" id="PS51140">
    <property type="entry name" value="CUE"/>
    <property type="match status" value="1"/>
</dbReference>
<dbReference type="InterPro" id="IPR040195">
    <property type="entry name" value="CUE_CUED1"/>
</dbReference>
<evidence type="ECO:0000256" key="1">
    <source>
        <dbReference type="SAM" id="MobiDB-lite"/>
    </source>
</evidence>
<dbReference type="CDD" id="cd14366">
    <property type="entry name" value="CUE_CUED1"/>
    <property type="match status" value="1"/>
</dbReference>
<evidence type="ECO:0000313" key="4">
    <source>
        <dbReference type="Proteomes" id="UP000694413"/>
    </source>
</evidence>
<name>A0A8D2QHE6_ZONAL</name>
<feature type="compositionally biased region" description="Pro residues" evidence="1">
    <location>
        <begin position="92"/>
        <end position="101"/>
    </location>
</feature>
<reference evidence="3" key="2">
    <citation type="submission" date="2025-09" db="UniProtKB">
        <authorList>
            <consortium name="Ensembl"/>
        </authorList>
    </citation>
    <scope>IDENTIFICATION</scope>
</reference>